<evidence type="ECO:0000259" key="1">
    <source>
        <dbReference type="Pfam" id="PF25181"/>
    </source>
</evidence>
<comment type="caution">
    <text evidence="2">The sequence shown here is derived from an EMBL/GenBank/DDBJ whole genome shotgun (WGS) entry which is preliminary data.</text>
</comment>
<evidence type="ECO:0000313" key="3">
    <source>
        <dbReference type="Proteomes" id="UP000078543"/>
    </source>
</evidence>
<dbReference type="STRING" id="1437059.A6A05_11835"/>
<sequence length="70" mass="7792">MSPRPDQRTVDSAFARLFATADGRVVLAELERLTLRTILADASDQTLRAQEGKRALFNHITTTIERGKHG</sequence>
<dbReference type="Proteomes" id="UP000078543">
    <property type="component" value="Unassembled WGS sequence"/>
</dbReference>
<dbReference type="EMBL" id="LWQU01000136">
    <property type="protein sequence ID" value="OAN50689.1"/>
    <property type="molecule type" value="Genomic_DNA"/>
</dbReference>
<evidence type="ECO:0000313" key="2">
    <source>
        <dbReference type="EMBL" id="OAN50689.1"/>
    </source>
</evidence>
<protein>
    <recommendedName>
        <fullName evidence="1">Bbp19-like phage domain-containing protein</fullName>
    </recommendedName>
</protein>
<proteinExistence type="predicted"/>
<reference evidence="2 3" key="1">
    <citation type="submission" date="2016-04" db="EMBL/GenBank/DDBJ databases">
        <title>Draft genome sequence of freshwater magnetotactic bacteria Magnetospirillum marisnigri SP-1 and Magnetospirillum moscoviense BB-1.</title>
        <authorList>
            <person name="Koziaeva V."/>
            <person name="Dziuba M.V."/>
            <person name="Ivanov T.M."/>
            <person name="Kuznetsov B."/>
            <person name="Grouzdev D.S."/>
        </authorList>
    </citation>
    <scope>NUCLEOTIDE SEQUENCE [LARGE SCALE GENOMIC DNA]</scope>
    <source>
        <strain evidence="2 3">BB-1</strain>
    </source>
</reference>
<dbReference type="RefSeq" id="WP_068500041.1">
    <property type="nucleotide sequence ID" value="NZ_LWQU01000136.1"/>
</dbReference>
<dbReference type="Pfam" id="PF25181">
    <property type="entry name" value="Phage_Bbp19"/>
    <property type="match status" value="1"/>
</dbReference>
<gene>
    <name evidence="2" type="ORF">A6A05_11835</name>
</gene>
<feature type="domain" description="Bbp19-like phage" evidence="1">
    <location>
        <begin position="14"/>
        <end position="61"/>
    </location>
</feature>
<dbReference type="AlphaFoldDB" id="A0A178MPW8"/>
<dbReference type="InterPro" id="IPR057447">
    <property type="entry name" value="Bbp19-like_phage"/>
</dbReference>
<keyword evidence="3" id="KW-1185">Reference proteome</keyword>
<accession>A0A178MPW8</accession>
<organism evidence="2 3">
    <name type="scientific">Magnetospirillum moscoviense</name>
    <dbReference type="NCBI Taxonomy" id="1437059"/>
    <lineage>
        <taxon>Bacteria</taxon>
        <taxon>Pseudomonadati</taxon>
        <taxon>Pseudomonadota</taxon>
        <taxon>Alphaproteobacteria</taxon>
        <taxon>Rhodospirillales</taxon>
        <taxon>Rhodospirillaceae</taxon>
        <taxon>Magnetospirillum</taxon>
    </lineage>
</organism>
<name>A0A178MPW8_9PROT</name>